<dbReference type="InterPro" id="IPR036526">
    <property type="entry name" value="C-N_Hydrolase_sf"/>
</dbReference>
<comment type="function">
    <text evidence="8">Cleaves A-5'-PPP-5'A to yield AMP and ADP.</text>
</comment>
<feature type="site" description="Important for induction of apoptosis" evidence="13">
    <location>
        <position position="440"/>
    </location>
</feature>
<name>A0A1B6MAR1_9HEMI</name>
<protein>
    <recommendedName>
        <fullName evidence="10">Nitrilase and fragile histidine triad fusion protein NitFhit</fullName>
        <ecNumber evidence="3">3.6.1.29</ecNumber>
    </recommendedName>
</protein>
<dbReference type="Pfam" id="PF00795">
    <property type="entry name" value="CN_hydrolase"/>
    <property type="match status" value="1"/>
</dbReference>
<dbReference type="GO" id="GO:0016811">
    <property type="term" value="F:hydrolase activity, acting on carbon-nitrogen (but not peptide) bonds, in linear amides"/>
    <property type="evidence" value="ECO:0007669"/>
    <property type="project" value="InterPro"/>
</dbReference>
<organism evidence="17">
    <name type="scientific">Graphocephala atropunctata</name>
    <dbReference type="NCBI Taxonomy" id="36148"/>
    <lineage>
        <taxon>Eukaryota</taxon>
        <taxon>Metazoa</taxon>
        <taxon>Ecdysozoa</taxon>
        <taxon>Arthropoda</taxon>
        <taxon>Hexapoda</taxon>
        <taxon>Insecta</taxon>
        <taxon>Pterygota</taxon>
        <taxon>Neoptera</taxon>
        <taxon>Paraneoptera</taxon>
        <taxon>Hemiptera</taxon>
        <taxon>Auchenorrhyncha</taxon>
        <taxon>Membracoidea</taxon>
        <taxon>Cicadellidae</taxon>
        <taxon>Cicadellinae</taxon>
        <taxon>Cicadellini</taxon>
        <taxon>Graphocephala</taxon>
    </lineage>
</organism>
<proteinExistence type="inferred from homology"/>
<keyword evidence="5" id="KW-0378">Hydrolase</keyword>
<dbReference type="InterPro" id="IPR045254">
    <property type="entry name" value="Nit1/2_C-N_Hydrolase"/>
</dbReference>
<dbReference type="InterPro" id="IPR036265">
    <property type="entry name" value="HIT-like_sf"/>
</dbReference>
<feature type="binding site" evidence="12">
    <location>
        <position position="409"/>
    </location>
    <ligand>
        <name>substrate</name>
    </ligand>
</feature>
<feature type="short sequence motif" description="Histidine triad motif" evidence="14">
    <location>
        <begin position="420"/>
        <end position="424"/>
    </location>
</feature>
<dbReference type="FunFam" id="3.60.110.10:FF:000005">
    <property type="entry name" value="nitrilase homolog 1 isoform X1"/>
    <property type="match status" value="1"/>
</dbReference>
<reference evidence="17" key="1">
    <citation type="submission" date="2015-11" db="EMBL/GenBank/DDBJ databases">
        <title>De novo transcriptome assembly of four potential Pierce s Disease insect vectors from Arizona vineyards.</title>
        <authorList>
            <person name="Tassone E.E."/>
        </authorList>
    </citation>
    <scope>NUCLEOTIDE SEQUENCE</scope>
</reference>
<feature type="domain" description="HIT" evidence="16">
    <location>
        <begin position="327"/>
        <end position="435"/>
    </location>
</feature>
<evidence type="ECO:0000256" key="7">
    <source>
        <dbReference type="ARBA" id="ARBA00047780"/>
    </source>
</evidence>
<evidence type="ECO:0000256" key="11">
    <source>
        <dbReference type="PIRSR" id="PIRSR639383-1"/>
    </source>
</evidence>
<dbReference type="InterPro" id="IPR011146">
    <property type="entry name" value="HIT-like"/>
</dbReference>
<dbReference type="PROSITE" id="PS01227">
    <property type="entry name" value="UPF0012"/>
    <property type="match status" value="1"/>
</dbReference>
<dbReference type="InterPro" id="IPR003010">
    <property type="entry name" value="C-N_Hydrolase"/>
</dbReference>
<gene>
    <name evidence="17" type="ORF">g.5355</name>
</gene>
<feature type="domain" description="CN hydrolase" evidence="15">
    <location>
        <begin position="38"/>
        <end position="290"/>
    </location>
</feature>
<dbReference type="PANTHER" id="PTHR23088:SF27">
    <property type="entry name" value="DEAMINATED GLUTATHIONE AMIDASE"/>
    <property type="match status" value="1"/>
</dbReference>
<comment type="similarity">
    <text evidence="9">In the N-terminal section; belongs to the UPF0012 family.</text>
</comment>
<feature type="binding site" evidence="12">
    <location>
        <position position="424"/>
    </location>
    <ligand>
        <name>substrate</name>
    </ligand>
</feature>
<dbReference type="FunFam" id="3.30.428.10:FF:000011">
    <property type="entry name" value="Fragile histidine triad"/>
    <property type="match status" value="1"/>
</dbReference>
<evidence type="ECO:0000256" key="4">
    <source>
        <dbReference type="ARBA" id="ARBA00022741"/>
    </source>
</evidence>
<keyword evidence="6" id="KW-0511">Multifunctional enzyme</keyword>
<evidence type="ECO:0000256" key="8">
    <source>
        <dbReference type="ARBA" id="ARBA00057461"/>
    </source>
</evidence>
<evidence type="ECO:0000256" key="13">
    <source>
        <dbReference type="PIRSR" id="PIRSR639383-3"/>
    </source>
</evidence>
<evidence type="ECO:0000259" key="16">
    <source>
        <dbReference type="PROSITE" id="PS51084"/>
    </source>
</evidence>
<sequence>MITSRTALSCKLYQSLFSKSLLLLKLSPLVCTMSFTRYQHNLIAVCQMTAKNNKEENFQTSKKLIETAATAGAKVVFLPEAFDFVGESKEETFKLAEPLNGPLLHNYKNLAKHCKVWLSLGGMHVKKEESQMLSNCHLLINDSGDIVAAYNKVHLFDVDIPEKKIRLKESDMIEKGQEILPPIDSPVGKIGLAICYDLRFPELSLTQVARGAQILTFPSAFTVGTGAVHWEVLLRSRAIENQCYVVAAAQTGVHNKKRSSWGHAMVIDPSGTVIAQCSEGTGFALASIDLESLVNVRTTMPVWQHRRNDLYPCLAPGRSPQDLTSPPYYQFGQVQVLSSQVFYRTSASFAFVNKCCVVPGHVLVASLRPVLRLSELSPVEVGDLFQTVQRVQSVLEKVHNTTSSTVTVQDGPLAGQSIKHVHVHILPRRPGDFPENDQIYHALQNHDKGDMSKKWRKDEDMAAEAEMLKKYFLTEP</sequence>
<dbReference type="InterPro" id="IPR001110">
    <property type="entry name" value="UPF0012_CS"/>
</dbReference>
<dbReference type="Gene3D" id="3.60.110.10">
    <property type="entry name" value="Carbon-nitrogen hydrolase"/>
    <property type="match status" value="1"/>
</dbReference>
<evidence type="ECO:0000259" key="15">
    <source>
        <dbReference type="PROSITE" id="PS50263"/>
    </source>
</evidence>
<dbReference type="Pfam" id="PF01230">
    <property type="entry name" value="HIT"/>
    <property type="match status" value="1"/>
</dbReference>
<keyword evidence="4" id="KW-0547">Nucleotide-binding</keyword>
<evidence type="ECO:0000256" key="1">
    <source>
        <dbReference type="ARBA" id="ARBA00001936"/>
    </source>
</evidence>
<dbReference type="GO" id="GO:0047710">
    <property type="term" value="F:bis(5'-adenosyl)-triphosphatase activity"/>
    <property type="evidence" value="ECO:0007669"/>
    <property type="project" value="UniProtKB-EC"/>
</dbReference>
<dbReference type="EMBL" id="GEBQ01006979">
    <property type="protein sequence ID" value="JAT32998.1"/>
    <property type="molecule type" value="Transcribed_RNA"/>
</dbReference>
<dbReference type="CDD" id="cd01275">
    <property type="entry name" value="FHIT"/>
    <property type="match status" value="1"/>
</dbReference>
<evidence type="ECO:0000256" key="14">
    <source>
        <dbReference type="PROSITE-ProRule" id="PRU00464"/>
    </source>
</evidence>
<evidence type="ECO:0000256" key="10">
    <source>
        <dbReference type="ARBA" id="ARBA00069577"/>
    </source>
</evidence>
<evidence type="ECO:0000256" key="3">
    <source>
        <dbReference type="ARBA" id="ARBA00012377"/>
    </source>
</evidence>
<dbReference type="PROSITE" id="PS50263">
    <property type="entry name" value="CN_HYDROLASE"/>
    <property type="match status" value="1"/>
</dbReference>
<accession>A0A1B6MAR1</accession>
<dbReference type="CDD" id="cd07572">
    <property type="entry name" value="nit"/>
    <property type="match status" value="1"/>
</dbReference>
<dbReference type="PROSITE" id="PS00892">
    <property type="entry name" value="HIT_1"/>
    <property type="match status" value="1"/>
</dbReference>
<evidence type="ECO:0000256" key="2">
    <source>
        <dbReference type="ARBA" id="ARBA00011881"/>
    </source>
</evidence>
<comment type="subunit">
    <text evidence="2">Homotetramer.</text>
</comment>
<dbReference type="SUPFAM" id="SSF56317">
    <property type="entry name" value="Carbon-nitrogen hydrolase"/>
    <property type="match status" value="1"/>
</dbReference>
<dbReference type="PANTHER" id="PTHR23088">
    <property type="entry name" value="NITRILASE-RELATED"/>
    <property type="match status" value="1"/>
</dbReference>
<feature type="active site" description="Tele-AMP-histidine intermediate" evidence="11">
    <location>
        <position position="422"/>
    </location>
</feature>
<dbReference type="AlphaFoldDB" id="A0A1B6MAR1"/>
<evidence type="ECO:0000256" key="5">
    <source>
        <dbReference type="ARBA" id="ARBA00022801"/>
    </source>
</evidence>
<dbReference type="Gene3D" id="3.30.428.10">
    <property type="entry name" value="HIT-like"/>
    <property type="match status" value="1"/>
</dbReference>
<evidence type="ECO:0000256" key="9">
    <source>
        <dbReference type="ARBA" id="ARBA00061127"/>
    </source>
</evidence>
<dbReference type="InterPro" id="IPR039383">
    <property type="entry name" value="FHIT"/>
</dbReference>
<dbReference type="GO" id="GO:0000166">
    <property type="term" value="F:nucleotide binding"/>
    <property type="evidence" value="ECO:0007669"/>
    <property type="project" value="UniProtKB-KW"/>
</dbReference>
<dbReference type="PROSITE" id="PS51084">
    <property type="entry name" value="HIT_2"/>
    <property type="match status" value="1"/>
</dbReference>
<evidence type="ECO:0000256" key="6">
    <source>
        <dbReference type="ARBA" id="ARBA00023268"/>
    </source>
</evidence>
<evidence type="ECO:0000256" key="12">
    <source>
        <dbReference type="PIRSR" id="PIRSR639383-2"/>
    </source>
</evidence>
<dbReference type="InterPro" id="IPR019808">
    <property type="entry name" value="Histidine_triad_CS"/>
</dbReference>
<dbReference type="SUPFAM" id="SSF54197">
    <property type="entry name" value="HIT-like"/>
    <property type="match status" value="1"/>
</dbReference>
<dbReference type="EC" id="3.6.1.29" evidence="3"/>
<feature type="binding site" evidence="12">
    <location>
        <position position="353"/>
    </location>
    <ligand>
        <name>substrate</name>
    </ligand>
</feature>
<comment type="catalytic activity">
    <reaction evidence="7">
        <text>P(1),P(3)-bis(5'-adenosyl) triphosphate + H2O = AMP + ADP + 2 H(+)</text>
        <dbReference type="Rhea" id="RHEA:13893"/>
        <dbReference type="ChEBI" id="CHEBI:15377"/>
        <dbReference type="ChEBI" id="CHEBI:15378"/>
        <dbReference type="ChEBI" id="CHEBI:58529"/>
        <dbReference type="ChEBI" id="CHEBI:456215"/>
        <dbReference type="ChEBI" id="CHEBI:456216"/>
        <dbReference type="EC" id="3.6.1.29"/>
    </reaction>
</comment>
<comment type="cofactor">
    <cofactor evidence="1">
        <name>Mn(2+)</name>
        <dbReference type="ChEBI" id="CHEBI:29035"/>
    </cofactor>
</comment>
<evidence type="ECO:0000313" key="17">
    <source>
        <dbReference type="EMBL" id="JAT32998.1"/>
    </source>
</evidence>